<name>A0AAU8BB60_9CAUD</name>
<evidence type="ECO:0000313" key="1">
    <source>
        <dbReference type="EMBL" id="XCD09581.1"/>
    </source>
</evidence>
<organism evidence="1">
    <name type="scientific">Bacillus phage Adastra</name>
    <dbReference type="NCBI Taxonomy" id="3143958"/>
    <lineage>
        <taxon>Viruses</taxon>
        <taxon>Duplodnaviria</taxon>
        <taxon>Heunggongvirae</taxon>
        <taxon>Uroviricota</taxon>
        <taxon>Caudoviricetes</taxon>
        <taxon>Herelleviridae</taxon>
        <taxon>Spounavirinae</taxon>
        <taxon>Okubovirus</taxon>
    </lineage>
</organism>
<accession>A0AAU8BB60</accession>
<evidence type="ECO:0008006" key="2">
    <source>
        <dbReference type="Google" id="ProtNLM"/>
    </source>
</evidence>
<proteinExistence type="predicted"/>
<dbReference type="EMBL" id="PP819608">
    <property type="protein sequence ID" value="XCD09581.1"/>
    <property type="molecule type" value="Genomic_DNA"/>
</dbReference>
<sequence>MNWLKKKAREYIDNKIMNDPKKFRKCLEKAYGPIPEVKMVKGECENVTIKNCLLIDSPIKTQVSETIGNVFLGESAIVLYKQSSELHQRMHLASKKVRRRV</sequence>
<protein>
    <recommendedName>
        <fullName evidence="2">Phage protein</fullName>
    </recommendedName>
</protein>
<reference evidence="1" key="1">
    <citation type="submission" date="2024-05" db="EMBL/GenBank/DDBJ databases">
        <authorList>
            <person name="Herbig A.F."/>
            <person name="Pendergrass E.L."/>
        </authorList>
    </citation>
    <scope>NUCLEOTIDE SEQUENCE</scope>
</reference>
<gene>
    <name evidence="1" type="ORF">Adastra033</name>
</gene>